<dbReference type="SUPFAM" id="SSF53474">
    <property type="entry name" value="alpha/beta-Hydrolases"/>
    <property type="match status" value="1"/>
</dbReference>
<sequence>MTTYVLIHGAGDVGWAWHLLEAELRGNGHDTVAPDLPIEDDSAGLADYVDSVVEAVGDRDGDVVVVGHSFGGIVAPLVAERLSAKVIVLLAGMIPAPGETTNDWWGNTGYSAASAKAAKQDGGLTGNPDPFVSFYNGVPRELAEQAMSKERGQSESAMNDPWPLKKWPDITTKFILATEDRFFPPAFFQKLVKERLNITPDEVAACHCAALSKPKEIAALLESYTD</sequence>
<organism evidence="2 3">
    <name type="scientific">Amycolatopsis xylanica</name>
    <dbReference type="NCBI Taxonomy" id="589385"/>
    <lineage>
        <taxon>Bacteria</taxon>
        <taxon>Bacillati</taxon>
        <taxon>Actinomycetota</taxon>
        <taxon>Actinomycetes</taxon>
        <taxon>Pseudonocardiales</taxon>
        <taxon>Pseudonocardiaceae</taxon>
        <taxon>Amycolatopsis</taxon>
    </lineage>
</organism>
<proteinExistence type="predicted"/>
<dbReference type="InterPro" id="IPR029058">
    <property type="entry name" value="AB_hydrolase_fold"/>
</dbReference>
<dbReference type="Proteomes" id="UP000199515">
    <property type="component" value="Unassembled WGS sequence"/>
</dbReference>
<evidence type="ECO:0000313" key="2">
    <source>
        <dbReference type="EMBL" id="SDX69705.1"/>
    </source>
</evidence>
<dbReference type="Pfam" id="PF12697">
    <property type="entry name" value="Abhydrolase_6"/>
    <property type="match status" value="1"/>
</dbReference>
<reference evidence="2 3" key="1">
    <citation type="submission" date="2016-10" db="EMBL/GenBank/DDBJ databases">
        <authorList>
            <person name="de Groot N.N."/>
        </authorList>
    </citation>
    <scope>NUCLEOTIDE SEQUENCE [LARGE SCALE GENOMIC DNA]</scope>
    <source>
        <strain evidence="2 3">CPCC 202699</strain>
    </source>
</reference>
<dbReference type="STRING" id="589385.SAMN05421504_103518"/>
<name>A0A1H3DTG7_9PSEU</name>
<accession>A0A1H3DTG7</accession>
<gene>
    <name evidence="2" type="ORF">SAMN05421504_103518</name>
</gene>
<feature type="domain" description="AB hydrolase-1" evidence="1">
    <location>
        <begin position="5"/>
        <end position="219"/>
    </location>
</feature>
<evidence type="ECO:0000259" key="1">
    <source>
        <dbReference type="Pfam" id="PF12697"/>
    </source>
</evidence>
<dbReference type="EMBL" id="FNON01000003">
    <property type="protein sequence ID" value="SDX69705.1"/>
    <property type="molecule type" value="Genomic_DNA"/>
</dbReference>
<dbReference type="InterPro" id="IPR052897">
    <property type="entry name" value="Sec-Metab_Biosynth_Hydrolase"/>
</dbReference>
<dbReference type="OrthoDB" id="9773549at2"/>
<dbReference type="Gene3D" id="3.40.50.1820">
    <property type="entry name" value="alpha/beta hydrolase"/>
    <property type="match status" value="1"/>
</dbReference>
<dbReference type="RefSeq" id="WP_091289583.1">
    <property type="nucleotide sequence ID" value="NZ_FNON01000003.1"/>
</dbReference>
<dbReference type="PANTHER" id="PTHR37017:SF11">
    <property type="entry name" value="ESTERASE_LIPASE_THIOESTERASE DOMAIN-CONTAINING PROTEIN"/>
    <property type="match status" value="1"/>
</dbReference>
<evidence type="ECO:0000313" key="3">
    <source>
        <dbReference type="Proteomes" id="UP000199515"/>
    </source>
</evidence>
<dbReference type="PANTHER" id="PTHR37017">
    <property type="entry name" value="AB HYDROLASE-1 DOMAIN-CONTAINING PROTEIN-RELATED"/>
    <property type="match status" value="1"/>
</dbReference>
<protein>
    <submittedName>
        <fullName evidence="2">Pimeloyl-ACP methyl ester carboxylesterase</fullName>
    </submittedName>
</protein>
<keyword evidence="3" id="KW-1185">Reference proteome</keyword>
<dbReference type="AlphaFoldDB" id="A0A1H3DTG7"/>
<dbReference type="GO" id="GO:0003824">
    <property type="term" value="F:catalytic activity"/>
    <property type="evidence" value="ECO:0007669"/>
    <property type="project" value="UniProtKB-ARBA"/>
</dbReference>
<dbReference type="InterPro" id="IPR000073">
    <property type="entry name" value="AB_hydrolase_1"/>
</dbReference>